<dbReference type="EMBL" id="KV875096">
    <property type="protein sequence ID" value="OIW30908.1"/>
    <property type="molecule type" value="Genomic_DNA"/>
</dbReference>
<evidence type="ECO:0000313" key="2">
    <source>
        <dbReference type="EMBL" id="OIW30908.1"/>
    </source>
</evidence>
<dbReference type="Proteomes" id="UP000182658">
    <property type="component" value="Unassembled WGS sequence"/>
</dbReference>
<organism evidence="2 3">
    <name type="scientific">Coniochaeta ligniaria NRRL 30616</name>
    <dbReference type="NCBI Taxonomy" id="1408157"/>
    <lineage>
        <taxon>Eukaryota</taxon>
        <taxon>Fungi</taxon>
        <taxon>Dikarya</taxon>
        <taxon>Ascomycota</taxon>
        <taxon>Pezizomycotina</taxon>
        <taxon>Sordariomycetes</taxon>
        <taxon>Sordariomycetidae</taxon>
        <taxon>Coniochaetales</taxon>
        <taxon>Coniochaetaceae</taxon>
        <taxon>Coniochaeta</taxon>
    </lineage>
</organism>
<dbReference type="InterPro" id="IPR053235">
    <property type="entry name" value="Ser_Thr_kinase"/>
</dbReference>
<sequence>MIERFSVGAIIQGDSGRKFTVHKILADRRNPLLCVYQASAEGQDFVIKNILPGGFESRLDMQKRLSSCPNIRTVVDVVRDLELFIFRFMTGDLLHLTQKGLSYDTRRDILRSALTGLADLHALRIIHTDIKPNNILVDYEETPSGELNIQAVRLSDLEDAIQLPPGRSVAGLLGGNQLWRSPESWARAKQNTSSDIYSFAVVMIYVMEQNMVFLVDGVESGKPEAWFPILRKHLTLFGDTEGIVGLAKLVGEEDPFFQRIGDLCDDINNGEPYSTIRGWLHMDADLRDLISKMTNLDPKKRITAAEALEHPWFHKTTCTT</sequence>
<dbReference type="InterPro" id="IPR008271">
    <property type="entry name" value="Ser/Thr_kinase_AS"/>
</dbReference>
<dbReference type="PROSITE" id="PS50011">
    <property type="entry name" value="PROTEIN_KINASE_DOM"/>
    <property type="match status" value="1"/>
</dbReference>
<dbReference type="OrthoDB" id="4062651at2759"/>
<dbReference type="GO" id="GO:0005524">
    <property type="term" value="F:ATP binding"/>
    <property type="evidence" value="ECO:0007669"/>
    <property type="project" value="InterPro"/>
</dbReference>
<protein>
    <submittedName>
        <fullName evidence="2">Kinase-like protein</fullName>
    </submittedName>
</protein>
<accession>A0A1J7JNK3</accession>
<dbReference type="InterPro" id="IPR000719">
    <property type="entry name" value="Prot_kinase_dom"/>
</dbReference>
<dbReference type="GO" id="GO:0005737">
    <property type="term" value="C:cytoplasm"/>
    <property type="evidence" value="ECO:0007669"/>
    <property type="project" value="TreeGrafter"/>
</dbReference>
<dbReference type="Pfam" id="PF00069">
    <property type="entry name" value="Pkinase"/>
    <property type="match status" value="1"/>
</dbReference>
<evidence type="ECO:0000313" key="3">
    <source>
        <dbReference type="Proteomes" id="UP000182658"/>
    </source>
</evidence>
<dbReference type="InParanoid" id="A0A1J7JNK3"/>
<dbReference type="SUPFAM" id="SSF56112">
    <property type="entry name" value="Protein kinase-like (PK-like)"/>
    <property type="match status" value="1"/>
</dbReference>
<dbReference type="SMART" id="SM00220">
    <property type="entry name" value="S_TKc"/>
    <property type="match status" value="1"/>
</dbReference>
<evidence type="ECO:0000259" key="1">
    <source>
        <dbReference type="PROSITE" id="PS50011"/>
    </source>
</evidence>
<proteinExistence type="predicted"/>
<keyword evidence="3" id="KW-1185">Reference proteome</keyword>
<dbReference type="PANTHER" id="PTHR24361">
    <property type="entry name" value="MITOGEN-ACTIVATED KINASE KINASE KINASE"/>
    <property type="match status" value="1"/>
</dbReference>
<feature type="domain" description="Protein kinase" evidence="1">
    <location>
        <begin position="1"/>
        <end position="313"/>
    </location>
</feature>
<reference evidence="2 3" key="1">
    <citation type="submission" date="2016-10" db="EMBL/GenBank/DDBJ databases">
        <title>Draft genome sequence of Coniochaeta ligniaria NRRL30616, a lignocellulolytic fungus for bioabatement of inhibitors in plant biomass hydrolysates.</title>
        <authorList>
            <consortium name="DOE Joint Genome Institute"/>
            <person name="Jimenez D.J."/>
            <person name="Hector R.E."/>
            <person name="Riley R."/>
            <person name="Sun H."/>
            <person name="Grigoriev I.V."/>
            <person name="Van Elsas J.D."/>
            <person name="Nichols N.N."/>
        </authorList>
    </citation>
    <scope>NUCLEOTIDE SEQUENCE [LARGE SCALE GENOMIC DNA]</scope>
    <source>
        <strain evidence="2 3">NRRL 30616</strain>
    </source>
</reference>
<keyword evidence="2" id="KW-0418">Kinase</keyword>
<keyword evidence="2" id="KW-0808">Transferase</keyword>
<dbReference type="GO" id="GO:0004674">
    <property type="term" value="F:protein serine/threonine kinase activity"/>
    <property type="evidence" value="ECO:0007669"/>
    <property type="project" value="TreeGrafter"/>
</dbReference>
<dbReference type="Gene3D" id="1.10.510.10">
    <property type="entry name" value="Transferase(Phosphotransferase) domain 1"/>
    <property type="match status" value="1"/>
</dbReference>
<gene>
    <name evidence="2" type="ORF">CONLIGDRAFT_614260</name>
</gene>
<dbReference type="InterPro" id="IPR011009">
    <property type="entry name" value="Kinase-like_dom_sf"/>
</dbReference>
<dbReference type="PROSITE" id="PS00108">
    <property type="entry name" value="PROTEIN_KINASE_ST"/>
    <property type="match status" value="1"/>
</dbReference>
<dbReference type="AlphaFoldDB" id="A0A1J7JNK3"/>
<name>A0A1J7JNK3_9PEZI</name>
<dbReference type="STRING" id="1408157.A0A1J7JNK3"/>